<dbReference type="Pfam" id="PF12770">
    <property type="entry name" value="CHAT"/>
    <property type="match status" value="1"/>
</dbReference>
<dbReference type="InterPro" id="IPR007890">
    <property type="entry name" value="CHASE2"/>
</dbReference>
<name>A0A2N6KK91_9CYAN</name>
<dbReference type="AlphaFoldDB" id="A0A2N6KK91"/>
<reference evidence="3 4" key="1">
    <citation type="submission" date="2017-07" db="EMBL/GenBank/DDBJ databases">
        <title>Genomes of Fischerella (Mastigocladus) sp. strains.</title>
        <authorList>
            <person name="Miller S.R."/>
        </authorList>
    </citation>
    <scope>NUCLEOTIDE SEQUENCE [LARGE SCALE GENOMIC DNA]</scope>
    <source>
        <strain evidence="3 4">CCMEE 5268</strain>
    </source>
</reference>
<evidence type="ECO:0000259" key="2">
    <source>
        <dbReference type="SMART" id="SM01080"/>
    </source>
</evidence>
<dbReference type="GO" id="GO:0016301">
    <property type="term" value="F:kinase activity"/>
    <property type="evidence" value="ECO:0007669"/>
    <property type="project" value="UniProtKB-KW"/>
</dbReference>
<feature type="transmembrane region" description="Helical" evidence="1">
    <location>
        <begin position="787"/>
        <end position="806"/>
    </location>
</feature>
<feature type="transmembrane region" description="Helical" evidence="1">
    <location>
        <begin position="727"/>
        <end position="749"/>
    </location>
</feature>
<dbReference type="Pfam" id="PF05226">
    <property type="entry name" value="CHASE2"/>
    <property type="match status" value="1"/>
</dbReference>
<dbReference type="RefSeq" id="WP_102171629.1">
    <property type="nucleotide sequence ID" value="NZ_NMQA01000048.1"/>
</dbReference>
<sequence length="811" mass="92761">MSQHTSFCLKIQRFEQICSFELNWGKGQYLNAKIKYPELLIRLYQEWQNNYLNFYRNALRGKVAEVGTIAPSKIDWHRKLVQAEAQLLYEFYQWLRSAELYEIRAAIAHSHSSNQEQTTIYVFLACHCSDLVRLPWEAWEIAGDLGLSVEKICIVRQPANIHEPPINQRRKSFGKARILVILGDDTGLDFHTEIQALQSLNKVAATHLIGWKPGKNIHELKTEIIKAINDELGWDILFFAGHSNETHLTGGEIGIAPNTAISISELEQPLKFAKQRGLQFAFFNSCEGLSIANQLIDWGLSQVAVMREPIHNRVAEEFFVKFVQAIAEYKDVHEALLEASQYLKSEKNLTFPSSYLIPTLFRHPAAPVFRLEPFGTKKWLQQLVPSRSEATIISALTLISLLLPVQHFLLEQRVLVQAIYRNVTRQVAPNVTPPVTLVEIDEESIAKAKIDDPKPIDRKYLARLVDKLAASQAKVVGIDYVLNRYQEQSDRILSKSLQAAVQSNQKPTWFVFAIDRDEKTKKWLNVASSITSPNWSLQGHIDIYSEQGYMQTFPFAPEDNEPLFFAGLLTLSHQLQKLSDAPKPQLNSQKDFLQQILDYLQTNNAPKTTLTSDKFRQQPLTVFSYWLKQFWVQPIVDFSIPPHQIYRSIPAWKFLEHPTDPDTFAQQIVIIAPGGYGEAGTDKDGEDNFNVPLALDYWRSLEKSHSTILTGGEYHAYMVHHLLNERLIVPIPDLWIVGIAILLGKFLYLLQLKYPQPGWRWILITTLITGSYGLASLQLYISSTGLLLPWILPSLTLWIYILPSILKRKSR</sequence>
<evidence type="ECO:0000256" key="1">
    <source>
        <dbReference type="SAM" id="Phobius"/>
    </source>
</evidence>
<protein>
    <submittedName>
        <fullName evidence="3">Histidine kinase</fullName>
    </submittedName>
</protein>
<keyword evidence="3" id="KW-0808">Transferase</keyword>
<proteinExistence type="predicted"/>
<keyword evidence="1" id="KW-0472">Membrane</keyword>
<gene>
    <name evidence="3" type="ORF">CEN50_04455</name>
</gene>
<feature type="domain" description="CHASE2" evidence="2">
    <location>
        <begin position="402"/>
        <end position="751"/>
    </location>
</feature>
<comment type="caution">
    <text evidence="3">The sequence shown here is derived from an EMBL/GenBank/DDBJ whole genome shotgun (WGS) entry which is preliminary data.</text>
</comment>
<feature type="transmembrane region" description="Helical" evidence="1">
    <location>
        <begin position="761"/>
        <end position="781"/>
    </location>
</feature>
<accession>A0A2N6KK91</accession>
<keyword evidence="3" id="KW-0418">Kinase</keyword>
<keyword evidence="1" id="KW-0812">Transmembrane</keyword>
<evidence type="ECO:0000313" key="3">
    <source>
        <dbReference type="EMBL" id="PMB00109.1"/>
    </source>
</evidence>
<dbReference type="InterPro" id="IPR024983">
    <property type="entry name" value="CHAT_dom"/>
</dbReference>
<keyword evidence="1" id="KW-1133">Transmembrane helix</keyword>
<dbReference type="EMBL" id="NMQA01000048">
    <property type="protein sequence ID" value="PMB00109.1"/>
    <property type="molecule type" value="Genomic_DNA"/>
</dbReference>
<dbReference type="SMART" id="SM01080">
    <property type="entry name" value="CHASE2"/>
    <property type="match status" value="1"/>
</dbReference>
<evidence type="ECO:0000313" key="4">
    <source>
        <dbReference type="Proteomes" id="UP000235025"/>
    </source>
</evidence>
<organism evidence="3 4">
    <name type="scientific">Fischerella thermalis CCMEE 5268</name>
    <dbReference type="NCBI Taxonomy" id="2019662"/>
    <lineage>
        <taxon>Bacteria</taxon>
        <taxon>Bacillati</taxon>
        <taxon>Cyanobacteriota</taxon>
        <taxon>Cyanophyceae</taxon>
        <taxon>Nostocales</taxon>
        <taxon>Hapalosiphonaceae</taxon>
        <taxon>Fischerella</taxon>
    </lineage>
</organism>
<dbReference type="Proteomes" id="UP000235025">
    <property type="component" value="Unassembled WGS sequence"/>
</dbReference>